<feature type="domain" description="Disease resistance R13L4/SHOC-2-like LRR" evidence="13">
    <location>
        <begin position="242"/>
        <end position="430"/>
    </location>
</feature>
<keyword evidence="10" id="KW-0675">Receptor</keyword>
<keyword evidence="6" id="KW-0732">Signal</keyword>
<dbReference type="SUPFAM" id="SSF52058">
    <property type="entry name" value="L domain-like"/>
    <property type="match status" value="3"/>
</dbReference>
<dbReference type="PANTHER" id="PTHR48063:SF63">
    <property type="entry name" value="LEUCINE-RICH RECEPTOR-LIKE KINASE FAMILY PROTEIN"/>
    <property type="match status" value="1"/>
</dbReference>
<keyword evidence="8 12" id="KW-1133">Transmembrane helix</keyword>
<organism evidence="14 15">
    <name type="scientific">Phaseolus vulgaris</name>
    <name type="common">Kidney bean</name>
    <name type="synonym">French bean</name>
    <dbReference type="NCBI Taxonomy" id="3885"/>
    <lineage>
        <taxon>Eukaryota</taxon>
        <taxon>Viridiplantae</taxon>
        <taxon>Streptophyta</taxon>
        <taxon>Embryophyta</taxon>
        <taxon>Tracheophyta</taxon>
        <taxon>Spermatophyta</taxon>
        <taxon>Magnoliopsida</taxon>
        <taxon>eudicotyledons</taxon>
        <taxon>Gunneridae</taxon>
        <taxon>Pentapetalae</taxon>
        <taxon>rosids</taxon>
        <taxon>fabids</taxon>
        <taxon>Fabales</taxon>
        <taxon>Fabaceae</taxon>
        <taxon>Papilionoideae</taxon>
        <taxon>50 kb inversion clade</taxon>
        <taxon>NPAAA clade</taxon>
        <taxon>indigoferoid/millettioid clade</taxon>
        <taxon>Phaseoleae</taxon>
        <taxon>Phaseolus</taxon>
    </lineage>
</organism>
<name>V7C5T9_PHAVU</name>
<reference evidence="15" key="1">
    <citation type="journal article" date="2014" name="Nat. Genet.">
        <title>A reference genome for common bean and genome-wide analysis of dual domestications.</title>
        <authorList>
            <person name="Schmutz J."/>
            <person name="McClean P.E."/>
            <person name="Mamidi S."/>
            <person name="Wu G.A."/>
            <person name="Cannon S.B."/>
            <person name="Grimwood J."/>
            <person name="Jenkins J."/>
            <person name="Shu S."/>
            <person name="Song Q."/>
            <person name="Chavarro C."/>
            <person name="Torres-Torres M."/>
            <person name="Geffroy V."/>
            <person name="Moghaddam S.M."/>
            <person name="Gao D."/>
            <person name="Abernathy B."/>
            <person name="Barry K."/>
            <person name="Blair M."/>
            <person name="Brick M.A."/>
            <person name="Chovatia M."/>
            <person name="Gepts P."/>
            <person name="Goodstein D.M."/>
            <person name="Gonzales M."/>
            <person name="Hellsten U."/>
            <person name="Hyten D.L."/>
            <person name="Jia G."/>
            <person name="Kelly J.D."/>
            <person name="Kudrna D."/>
            <person name="Lee R."/>
            <person name="Richard M.M."/>
            <person name="Miklas P.N."/>
            <person name="Osorno J.M."/>
            <person name="Rodrigues J."/>
            <person name="Thareau V."/>
            <person name="Urrea C.A."/>
            <person name="Wang M."/>
            <person name="Yu Y."/>
            <person name="Zhang M."/>
            <person name="Wing R.A."/>
            <person name="Cregan P.B."/>
            <person name="Rokhsar D.S."/>
            <person name="Jackson S.A."/>
        </authorList>
    </citation>
    <scope>NUCLEOTIDE SEQUENCE [LARGE SCALE GENOMIC DNA]</scope>
    <source>
        <strain evidence="15">cv. G19833</strain>
    </source>
</reference>
<feature type="transmembrane region" description="Helical" evidence="12">
    <location>
        <begin position="765"/>
        <end position="788"/>
    </location>
</feature>
<evidence type="ECO:0000256" key="2">
    <source>
        <dbReference type="ARBA" id="ARBA00009592"/>
    </source>
</evidence>
<evidence type="ECO:0000256" key="8">
    <source>
        <dbReference type="ARBA" id="ARBA00022989"/>
    </source>
</evidence>
<comment type="similarity">
    <text evidence="2">Belongs to the RLP family.</text>
</comment>
<evidence type="ECO:0000256" key="11">
    <source>
        <dbReference type="ARBA" id="ARBA00023180"/>
    </source>
</evidence>
<evidence type="ECO:0000256" key="7">
    <source>
        <dbReference type="ARBA" id="ARBA00022737"/>
    </source>
</evidence>
<evidence type="ECO:0000256" key="12">
    <source>
        <dbReference type="SAM" id="Phobius"/>
    </source>
</evidence>
<keyword evidence="15" id="KW-1185">Reference proteome</keyword>
<evidence type="ECO:0000313" key="15">
    <source>
        <dbReference type="Proteomes" id="UP000000226"/>
    </source>
</evidence>
<sequence length="810" mass="91862">MTSLTHLNLSNAGFEGKIPPQIGNLSNLFYLDLGRNGLFADNVDWVSSLSKLRYLDLSGMVLRTRGMSLPTHLGKMTSLTHLDLSNVAFSGNIPSQIGNLSNLVYLHLESYYMFPQNLHWLSSLSKLEYLGLRGIYLSQSFHWLHTIQDLPSLMHLRLSTCAFPHNNPPSLFNFSSLLNLDISASTVSFVPEWVFGLKTLVSLNLRSNNFGGPIPGSIGNLTLLENLDLSHNSFSSSIPNALYRLHHLKILNLESNNLHGNISNGVGNLTSLVRLDLEGNSISGTLPRSFGKLLSLRSLDLSNNQFNGNPFESIGSLSKLVNLQIVYNCFKGVVTEDNLANLTMLQQIIASGNNLTLKVGFDWYPTFQLFNLHLNSWQLGPNFPSWIQSQNRLQNLLMSNTGILDTIPIWFWEHFSQVSYLDLSRNQVHGELRTTLKNPISVHSVDLSTNHFHEKLPYLSNDVYYLDLSNNSLYGSMDDFLCRNQDKSMALEFLNLASNNLSGDLPNCWNIWPFLVDVSLQNNHFVGNLPHRWNLLSRVFPTSLKKNNQLIILDLRENNLSGTIPLWVGEKLLNMKILCLRSNNFSSHIPNEICDISLLQVVDLAENHLCGNIPTCFNKLSAMRLRNRSRYSGIYFESYTSDYSFEEMVSVLLWLKGVGIEYRDILGLVTSIDLSRNKLSREIPREITDLHGLIYLNLSNNQLSGQIPPREIPLTISKLSFLNHLDLSYNHLKGKIPTGIQIQSFEATDFVGNNLCENGEHGVNWFFVSMALGFGVGFWLIVAPLFIYRSWRYAYFCFLDDMWYKLQSCW</sequence>
<dbReference type="OrthoDB" id="1422573at2759"/>
<evidence type="ECO:0000256" key="5">
    <source>
        <dbReference type="ARBA" id="ARBA00022692"/>
    </source>
</evidence>
<evidence type="ECO:0000256" key="6">
    <source>
        <dbReference type="ARBA" id="ARBA00022729"/>
    </source>
</evidence>
<dbReference type="Proteomes" id="UP000000226">
    <property type="component" value="Chromosome 4"/>
</dbReference>
<protein>
    <recommendedName>
        <fullName evidence="13">Disease resistance R13L4/SHOC-2-like LRR domain-containing protein</fullName>
    </recommendedName>
</protein>
<dbReference type="STRING" id="3885.V7C5T9"/>
<evidence type="ECO:0000256" key="3">
    <source>
        <dbReference type="ARBA" id="ARBA00022475"/>
    </source>
</evidence>
<evidence type="ECO:0000259" key="13">
    <source>
        <dbReference type="Pfam" id="PF23598"/>
    </source>
</evidence>
<dbReference type="Pfam" id="PF00560">
    <property type="entry name" value="LRR_1"/>
    <property type="match status" value="6"/>
</dbReference>
<dbReference type="InterPro" id="IPR032675">
    <property type="entry name" value="LRR_dom_sf"/>
</dbReference>
<dbReference type="InterPro" id="IPR055414">
    <property type="entry name" value="LRR_R13L4/SHOC2-like"/>
</dbReference>
<dbReference type="InterPro" id="IPR003591">
    <property type="entry name" value="Leu-rich_rpt_typical-subtyp"/>
</dbReference>
<dbReference type="InterPro" id="IPR001611">
    <property type="entry name" value="Leu-rich_rpt"/>
</dbReference>
<keyword evidence="11" id="KW-0325">Glycoprotein</keyword>
<keyword evidence="4" id="KW-0433">Leucine-rich repeat</keyword>
<gene>
    <name evidence="14" type="ORF">PHAVU_004G115500g</name>
</gene>
<keyword evidence="3" id="KW-1003">Cell membrane</keyword>
<evidence type="ECO:0000256" key="1">
    <source>
        <dbReference type="ARBA" id="ARBA00004251"/>
    </source>
</evidence>
<dbReference type="Gramene" id="ESW24266">
    <property type="protein sequence ID" value="ESW24266"/>
    <property type="gene ID" value="PHAVU_004G115500g"/>
</dbReference>
<evidence type="ECO:0000256" key="9">
    <source>
        <dbReference type="ARBA" id="ARBA00023136"/>
    </source>
</evidence>
<evidence type="ECO:0000256" key="4">
    <source>
        <dbReference type="ARBA" id="ARBA00022614"/>
    </source>
</evidence>
<keyword evidence="7" id="KW-0677">Repeat</keyword>
<evidence type="ECO:0000313" key="14">
    <source>
        <dbReference type="EMBL" id="ESW24266.1"/>
    </source>
</evidence>
<dbReference type="GO" id="GO:0005886">
    <property type="term" value="C:plasma membrane"/>
    <property type="evidence" value="ECO:0007669"/>
    <property type="project" value="UniProtKB-SubCell"/>
</dbReference>
<dbReference type="Pfam" id="PF23598">
    <property type="entry name" value="LRR_14"/>
    <property type="match status" value="2"/>
</dbReference>
<dbReference type="FunFam" id="3.80.10.10:FF:000041">
    <property type="entry name" value="LRR receptor-like serine/threonine-protein kinase ERECTA"/>
    <property type="match status" value="1"/>
</dbReference>
<accession>V7C5T9</accession>
<keyword evidence="9 12" id="KW-0472">Membrane</keyword>
<dbReference type="InterPro" id="IPR046956">
    <property type="entry name" value="RLP23-like"/>
</dbReference>
<dbReference type="PANTHER" id="PTHR48063">
    <property type="entry name" value="LRR RECEPTOR-LIKE KINASE"/>
    <property type="match status" value="1"/>
</dbReference>
<keyword evidence="5 12" id="KW-0812">Transmembrane</keyword>
<dbReference type="OMA" id="DELCTIG"/>
<dbReference type="AlphaFoldDB" id="V7C5T9"/>
<feature type="domain" description="Disease resistance R13L4/SHOC-2-like LRR" evidence="13">
    <location>
        <begin position="43"/>
        <end position="159"/>
    </location>
</feature>
<dbReference type="SMART" id="SM00369">
    <property type="entry name" value="LRR_TYP"/>
    <property type="match status" value="9"/>
</dbReference>
<dbReference type="Gene3D" id="3.80.10.10">
    <property type="entry name" value="Ribonuclease Inhibitor"/>
    <property type="match status" value="4"/>
</dbReference>
<evidence type="ECO:0000256" key="10">
    <source>
        <dbReference type="ARBA" id="ARBA00023170"/>
    </source>
</evidence>
<proteinExistence type="inferred from homology"/>
<dbReference type="eggNOG" id="KOG0619">
    <property type="taxonomic scope" value="Eukaryota"/>
</dbReference>
<dbReference type="EMBL" id="CM002291">
    <property type="protein sequence ID" value="ESW24266.1"/>
    <property type="molecule type" value="Genomic_DNA"/>
</dbReference>
<comment type="subcellular location">
    <subcellularLocation>
        <location evidence="1">Cell membrane</location>
        <topology evidence="1">Single-pass type I membrane protein</topology>
    </subcellularLocation>
</comment>